<dbReference type="Pfam" id="PF07508">
    <property type="entry name" value="Recombinase"/>
    <property type="match status" value="1"/>
</dbReference>
<evidence type="ECO:0000256" key="2">
    <source>
        <dbReference type="ARBA" id="ARBA00023125"/>
    </source>
</evidence>
<dbReference type="Gene3D" id="3.90.1750.20">
    <property type="entry name" value="Putative Large Serine Recombinase, Chain B, Domain 2"/>
    <property type="match status" value="1"/>
</dbReference>
<feature type="domain" description="Recombinase" evidence="6">
    <location>
        <begin position="162"/>
        <end position="279"/>
    </location>
</feature>
<dbReference type="InterPro" id="IPR006118">
    <property type="entry name" value="Recombinase_CS"/>
</dbReference>
<evidence type="ECO:0000259" key="6">
    <source>
        <dbReference type="PROSITE" id="PS51737"/>
    </source>
</evidence>
<reference evidence="7 8" key="1">
    <citation type="submission" date="2024-03" db="EMBL/GenBank/DDBJ databases">
        <title>Human intestinal bacterial collection.</title>
        <authorList>
            <person name="Pauvert C."/>
            <person name="Hitch T.C.A."/>
            <person name="Clavel T."/>
        </authorList>
    </citation>
    <scope>NUCLEOTIDE SEQUENCE [LARGE SCALE GENOMIC DNA]</scope>
    <source>
        <strain evidence="7 8">CLA-AP-H18</strain>
    </source>
</reference>
<protein>
    <submittedName>
        <fullName evidence="7">Recombinase family protein</fullName>
    </submittedName>
</protein>
<dbReference type="RefSeq" id="WP_367286316.1">
    <property type="nucleotide sequence ID" value="NZ_JBBMEY010000008.1"/>
</dbReference>
<evidence type="ECO:0000313" key="8">
    <source>
        <dbReference type="Proteomes" id="UP001478133"/>
    </source>
</evidence>
<evidence type="ECO:0000256" key="4">
    <source>
        <dbReference type="PROSITE-ProRule" id="PRU10137"/>
    </source>
</evidence>
<dbReference type="CDD" id="cd00338">
    <property type="entry name" value="Ser_Recombinase"/>
    <property type="match status" value="1"/>
</dbReference>
<dbReference type="SUPFAM" id="SSF53041">
    <property type="entry name" value="Resolvase-like"/>
    <property type="match status" value="1"/>
</dbReference>
<keyword evidence="8" id="KW-1185">Reference proteome</keyword>
<dbReference type="InterPro" id="IPR006119">
    <property type="entry name" value="Resolv_N"/>
</dbReference>
<dbReference type="Pfam" id="PF00239">
    <property type="entry name" value="Resolvase"/>
    <property type="match status" value="1"/>
</dbReference>
<keyword evidence="3" id="KW-0233">DNA recombination</keyword>
<dbReference type="SMART" id="SM00857">
    <property type="entry name" value="Resolvase"/>
    <property type="match status" value="1"/>
</dbReference>
<name>A0ABV1HV41_9FIRM</name>
<feature type="active site" description="O-(5'-phospho-DNA)-serine intermediate" evidence="4">
    <location>
        <position position="14"/>
    </location>
</feature>
<evidence type="ECO:0000256" key="1">
    <source>
        <dbReference type="ARBA" id="ARBA00022908"/>
    </source>
</evidence>
<dbReference type="InterPro" id="IPR050639">
    <property type="entry name" value="SSR_resolvase"/>
</dbReference>
<accession>A0ABV1HV41</accession>
<dbReference type="InterPro" id="IPR011109">
    <property type="entry name" value="DNA_bind_recombinase_dom"/>
</dbReference>
<dbReference type="PANTHER" id="PTHR30461">
    <property type="entry name" value="DNA-INVERTASE FROM LAMBDOID PROPHAGE"/>
    <property type="match status" value="1"/>
</dbReference>
<evidence type="ECO:0000256" key="3">
    <source>
        <dbReference type="ARBA" id="ARBA00023172"/>
    </source>
</evidence>
<proteinExistence type="predicted"/>
<dbReference type="PROSITE" id="PS51736">
    <property type="entry name" value="RECOMBINASES_3"/>
    <property type="match status" value="1"/>
</dbReference>
<organism evidence="7 8">
    <name type="scientific">Ruminococcoides intestinihominis</name>
    <dbReference type="NCBI Taxonomy" id="3133161"/>
    <lineage>
        <taxon>Bacteria</taxon>
        <taxon>Bacillati</taxon>
        <taxon>Bacillota</taxon>
        <taxon>Clostridia</taxon>
        <taxon>Eubacteriales</taxon>
        <taxon>Oscillospiraceae</taxon>
        <taxon>Ruminococcoides</taxon>
    </lineage>
</organism>
<dbReference type="EMBL" id="JBBMFI010000018">
    <property type="protein sequence ID" value="MEQ2565823.1"/>
    <property type="molecule type" value="Genomic_DNA"/>
</dbReference>
<comment type="caution">
    <text evidence="7">The sequence shown here is derived from an EMBL/GenBank/DDBJ whole genome shotgun (WGS) entry which is preliminary data.</text>
</comment>
<dbReference type="PROSITE" id="PS00397">
    <property type="entry name" value="RECOMBINASES_1"/>
    <property type="match status" value="1"/>
</dbReference>
<feature type="domain" description="Resolvase/invertase-type recombinase catalytic" evidence="5">
    <location>
        <begin position="6"/>
        <end position="155"/>
    </location>
</feature>
<evidence type="ECO:0000259" key="5">
    <source>
        <dbReference type="PROSITE" id="PS51736"/>
    </source>
</evidence>
<evidence type="ECO:0000313" key="7">
    <source>
        <dbReference type="EMBL" id="MEQ2565823.1"/>
    </source>
</evidence>
<keyword evidence="1" id="KW-0229">DNA integration</keyword>
<dbReference type="InterPro" id="IPR038109">
    <property type="entry name" value="DNA_bind_recomb_sf"/>
</dbReference>
<dbReference type="PROSITE" id="PS51737">
    <property type="entry name" value="RECOMBINASE_DNA_BIND"/>
    <property type="match status" value="1"/>
</dbReference>
<dbReference type="Gene3D" id="3.40.50.1390">
    <property type="entry name" value="Resolvase, N-terminal catalytic domain"/>
    <property type="match status" value="1"/>
</dbReference>
<dbReference type="InterPro" id="IPR036162">
    <property type="entry name" value="Resolvase-like_N_sf"/>
</dbReference>
<sequence length="479" mass="55298">MDDLKIAAAYIRVSTDDQTELSPDSQIKVVREFAKQKGYLIPKEYIFRDDGISGRKASKRPEFNHMIAVAKQTPSPFSAIMVWKFSRFARNQEEAIFYKGMLKKRGIDVISTSEPIIDGPFGSLIERIIEWFDEYYSINLSTEVKRGMTEKVSRGGAVSIPAFGYDIVDKKYQVNPINAPIVQRIFIKYLNGVGCRAIANELNDLGIKTTRGNNWENRTIEYILRNPVYIGKIRWNPKRRTRRNYDDKDIMIVDGIHQPIIDTDIFDKVQKKLDENKAKYRPYITDRQNGKDYMLKGLVKCSNCGATLSLACNSLQCIKYAHGTCNVSHSIQVNRLNEVVINAIDDTLKSGDFQLKPKEQPHEEPQELNIDFMIEKENTKLRRIKEAYEEGVYNLAEFKQRKELIESKIRSLQKQNKPPEPKPDHLLAKKKLMSRRKEIISTLKSKSTPEVEKNALLCTFIDKIIFNRSLSSVELFFCF</sequence>
<gene>
    <name evidence="7" type="ORF">ABFO16_06180</name>
</gene>
<dbReference type="PANTHER" id="PTHR30461:SF23">
    <property type="entry name" value="DNA RECOMBINASE-RELATED"/>
    <property type="match status" value="1"/>
</dbReference>
<dbReference type="Proteomes" id="UP001478133">
    <property type="component" value="Unassembled WGS sequence"/>
</dbReference>
<keyword evidence="2" id="KW-0238">DNA-binding</keyword>